<evidence type="ECO:0000313" key="2">
    <source>
        <dbReference type="EMBL" id="PSR71700.1"/>
    </source>
</evidence>
<comment type="caution">
    <text evidence="2">The sequence shown here is derived from an EMBL/GenBank/DDBJ whole genome shotgun (WGS) entry which is preliminary data.</text>
</comment>
<gene>
    <name evidence="2" type="ORF">PHLCEN_2v12404</name>
</gene>
<keyword evidence="3" id="KW-1185">Reference proteome</keyword>
<protein>
    <submittedName>
        <fullName evidence="2">Uncharacterized protein</fullName>
    </submittedName>
</protein>
<reference evidence="2 3" key="1">
    <citation type="submission" date="2018-02" db="EMBL/GenBank/DDBJ databases">
        <title>Genome sequence of the basidiomycete white-rot fungus Phlebia centrifuga.</title>
        <authorList>
            <person name="Granchi Z."/>
            <person name="Peng M."/>
            <person name="de Vries R.P."/>
            <person name="Hilden K."/>
            <person name="Makela M.R."/>
            <person name="Grigoriev I."/>
            <person name="Riley R."/>
        </authorList>
    </citation>
    <scope>NUCLEOTIDE SEQUENCE [LARGE SCALE GENOMIC DNA]</scope>
    <source>
        <strain evidence="2 3">FBCC195</strain>
    </source>
</reference>
<dbReference type="AlphaFoldDB" id="A0A2R6NH64"/>
<name>A0A2R6NH64_9APHY</name>
<sequence length="131" mass="14375">MLNLAEVVIQHAPDALAAIAMHGNVHEGGENHDIPLMEYERVAEFGVGDIPPVRMVEDIVHEDVLQAHNDDKEDEAASDNDGPTPFNFLVREEVEDLEDAERDNLDSTGGNHTIQEPSAAFAAWFGDSDDE</sequence>
<dbReference type="Proteomes" id="UP000186601">
    <property type="component" value="Unassembled WGS sequence"/>
</dbReference>
<dbReference type="EMBL" id="MLYV02001247">
    <property type="protein sequence ID" value="PSR71700.1"/>
    <property type="molecule type" value="Genomic_DNA"/>
</dbReference>
<proteinExistence type="predicted"/>
<feature type="region of interest" description="Disordered" evidence="1">
    <location>
        <begin position="64"/>
        <end position="131"/>
    </location>
</feature>
<evidence type="ECO:0000256" key="1">
    <source>
        <dbReference type="SAM" id="MobiDB-lite"/>
    </source>
</evidence>
<accession>A0A2R6NH64</accession>
<organism evidence="2 3">
    <name type="scientific">Hermanssonia centrifuga</name>
    <dbReference type="NCBI Taxonomy" id="98765"/>
    <lineage>
        <taxon>Eukaryota</taxon>
        <taxon>Fungi</taxon>
        <taxon>Dikarya</taxon>
        <taxon>Basidiomycota</taxon>
        <taxon>Agaricomycotina</taxon>
        <taxon>Agaricomycetes</taxon>
        <taxon>Polyporales</taxon>
        <taxon>Meruliaceae</taxon>
        <taxon>Hermanssonia</taxon>
    </lineage>
</organism>
<feature type="compositionally biased region" description="Polar residues" evidence="1">
    <location>
        <begin position="106"/>
        <end position="116"/>
    </location>
</feature>
<evidence type="ECO:0000313" key="3">
    <source>
        <dbReference type="Proteomes" id="UP000186601"/>
    </source>
</evidence>